<accession>A0A482XRW3</accession>
<dbReference type="AlphaFoldDB" id="A0A482XRW3"/>
<dbReference type="InParanoid" id="A0A482XRW3"/>
<evidence type="ECO:0000313" key="1">
    <source>
        <dbReference type="EMBL" id="RZF48240.1"/>
    </source>
</evidence>
<keyword evidence="2" id="KW-1185">Reference proteome</keyword>
<comment type="caution">
    <text evidence="1">The sequence shown here is derived from an EMBL/GenBank/DDBJ whole genome shotgun (WGS) entry which is preliminary data.</text>
</comment>
<gene>
    <name evidence="1" type="ORF">LSTR_LSTR006207</name>
</gene>
<protein>
    <submittedName>
        <fullName evidence="1">Uncharacterized protein</fullName>
    </submittedName>
</protein>
<sequence length="143" mass="16686">MELNDSVQSPSAHYDYQWYRPRYGRREVLQDLIIQEARSGVFGLATETPEREPAESRGHIQASIGCCIVSCEHRVQEKRMLTVIVWVKLEKERTEVGMTRRNEIRAAAVITFRVPKENSWKREKELANNMRRHQIVLVLVHSG</sequence>
<proteinExistence type="predicted"/>
<dbReference type="EMBL" id="QKKF02002619">
    <property type="protein sequence ID" value="RZF48240.1"/>
    <property type="molecule type" value="Genomic_DNA"/>
</dbReference>
<dbReference type="Proteomes" id="UP000291343">
    <property type="component" value="Unassembled WGS sequence"/>
</dbReference>
<name>A0A482XRW3_LAOST</name>
<evidence type="ECO:0000313" key="2">
    <source>
        <dbReference type="Proteomes" id="UP000291343"/>
    </source>
</evidence>
<organism evidence="1 2">
    <name type="scientific">Laodelphax striatellus</name>
    <name type="common">Small brown planthopper</name>
    <name type="synonym">Delphax striatella</name>
    <dbReference type="NCBI Taxonomy" id="195883"/>
    <lineage>
        <taxon>Eukaryota</taxon>
        <taxon>Metazoa</taxon>
        <taxon>Ecdysozoa</taxon>
        <taxon>Arthropoda</taxon>
        <taxon>Hexapoda</taxon>
        <taxon>Insecta</taxon>
        <taxon>Pterygota</taxon>
        <taxon>Neoptera</taxon>
        <taxon>Paraneoptera</taxon>
        <taxon>Hemiptera</taxon>
        <taxon>Auchenorrhyncha</taxon>
        <taxon>Fulgoroidea</taxon>
        <taxon>Delphacidae</taxon>
        <taxon>Criomorphinae</taxon>
        <taxon>Laodelphax</taxon>
    </lineage>
</organism>
<reference evidence="1 2" key="1">
    <citation type="journal article" date="2017" name="Gigascience">
        <title>Genome sequence of the small brown planthopper, Laodelphax striatellus.</title>
        <authorList>
            <person name="Zhu J."/>
            <person name="Jiang F."/>
            <person name="Wang X."/>
            <person name="Yang P."/>
            <person name="Bao Y."/>
            <person name="Zhao W."/>
            <person name="Wang W."/>
            <person name="Lu H."/>
            <person name="Wang Q."/>
            <person name="Cui N."/>
            <person name="Li J."/>
            <person name="Chen X."/>
            <person name="Luo L."/>
            <person name="Yu J."/>
            <person name="Kang L."/>
            <person name="Cui F."/>
        </authorList>
    </citation>
    <scope>NUCLEOTIDE SEQUENCE [LARGE SCALE GENOMIC DNA]</scope>
    <source>
        <strain evidence="1">Lst14</strain>
    </source>
</reference>